<evidence type="ECO:0000256" key="1">
    <source>
        <dbReference type="ARBA" id="ARBA00022729"/>
    </source>
</evidence>
<name>A0A7X0LW45_9BACI</name>
<evidence type="ECO:0000256" key="2">
    <source>
        <dbReference type="SAM" id="SignalP"/>
    </source>
</evidence>
<protein>
    <recommendedName>
        <fullName evidence="3">SbsA Ig-like domain-containing protein</fullName>
    </recommendedName>
</protein>
<dbReference type="Gene3D" id="2.60.40.1220">
    <property type="match status" value="1"/>
</dbReference>
<dbReference type="EMBL" id="JACHGK010000004">
    <property type="protein sequence ID" value="MBB6445152.1"/>
    <property type="molecule type" value="Genomic_DNA"/>
</dbReference>
<comment type="caution">
    <text evidence="4">The sequence shown here is derived from an EMBL/GenBank/DDBJ whole genome shotgun (WGS) entry which is preliminary data.</text>
</comment>
<accession>A0A7X0LW45</accession>
<reference evidence="4 5" key="1">
    <citation type="submission" date="2020-08" db="EMBL/GenBank/DDBJ databases">
        <title>Genomic Encyclopedia of Type Strains, Phase IV (KMG-IV): sequencing the most valuable type-strain genomes for metagenomic binning, comparative biology and taxonomic classification.</title>
        <authorList>
            <person name="Goeker M."/>
        </authorList>
    </citation>
    <scope>NUCLEOTIDE SEQUENCE [LARGE SCALE GENOMIC DNA]</scope>
    <source>
        <strain evidence="4 5">DSM 5391</strain>
    </source>
</reference>
<evidence type="ECO:0000313" key="4">
    <source>
        <dbReference type="EMBL" id="MBB6445152.1"/>
    </source>
</evidence>
<gene>
    <name evidence="4" type="ORF">HNR53_001762</name>
</gene>
<dbReference type="Proteomes" id="UP000531594">
    <property type="component" value="Unassembled WGS sequence"/>
</dbReference>
<feature type="signal peptide" evidence="2">
    <location>
        <begin position="1"/>
        <end position="30"/>
    </location>
</feature>
<keyword evidence="1 2" id="KW-0732">Signal</keyword>
<organism evidence="4 5">
    <name type="scientific">Bacillus benzoevorans</name>
    <dbReference type="NCBI Taxonomy" id="1456"/>
    <lineage>
        <taxon>Bacteria</taxon>
        <taxon>Bacillati</taxon>
        <taxon>Bacillota</taxon>
        <taxon>Bacilli</taxon>
        <taxon>Bacillales</taxon>
        <taxon>Bacillaceae</taxon>
        <taxon>Bacillus</taxon>
    </lineage>
</organism>
<dbReference type="InterPro" id="IPR032812">
    <property type="entry name" value="SbsA_Ig"/>
</dbReference>
<evidence type="ECO:0000313" key="5">
    <source>
        <dbReference type="Proteomes" id="UP000531594"/>
    </source>
</evidence>
<feature type="chain" id="PRO_5039547855" description="SbsA Ig-like domain-containing protein" evidence="2">
    <location>
        <begin position="31"/>
        <end position="235"/>
    </location>
</feature>
<evidence type="ECO:0000259" key="3">
    <source>
        <dbReference type="Pfam" id="PF13205"/>
    </source>
</evidence>
<sequence>MTMWLQSVKKLSITFFVSILCISSAPLVLAEGDVDQWDKGETNDPKKVWTIEFNQPLKSSKVRTTSVYVMDESNRKFSTTVSLSSDKKSIMVTPRRDYEAGKEYKLYIDNSIGSETDKTLEKPIVFPFTILEKVEPPKEENGSIVKEEPAAGGSNLENSNLVKNVNINLTPYAALVSLSTDYSIARVMAGTAEMFYEGNNQFSAGIVGLEVGDPIRIRAFDAEGITVYDKEYTVH</sequence>
<dbReference type="Pfam" id="PF13205">
    <property type="entry name" value="Big_5"/>
    <property type="match status" value="1"/>
</dbReference>
<dbReference type="InterPro" id="IPR014755">
    <property type="entry name" value="Cu-Rt/internalin_Ig-like"/>
</dbReference>
<dbReference type="AlphaFoldDB" id="A0A7X0LW45"/>
<proteinExistence type="predicted"/>
<feature type="domain" description="SbsA Ig-like" evidence="3">
    <location>
        <begin position="46"/>
        <end position="129"/>
    </location>
</feature>
<keyword evidence="5" id="KW-1185">Reference proteome</keyword>